<organism evidence="11">
    <name type="scientific">Brugia pahangi</name>
    <name type="common">Filarial nematode worm</name>
    <dbReference type="NCBI Taxonomy" id="6280"/>
    <lineage>
        <taxon>Eukaryota</taxon>
        <taxon>Metazoa</taxon>
        <taxon>Ecdysozoa</taxon>
        <taxon>Nematoda</taxon>
        <taxon>Chromadorea</taxon>
        <taxon>Rhabditida</taxon>
        <taxon>Spirurina</taxon>
        <taxon>Spiruromorpha</taxon>
        <taxon>Filarioidea</taxon>
        <taxon>Onchocercidae</taxon>
        <taxon>Brugia</taxon>
    </lineage>
</organism>
<protein>
    <recommendedName>
        <fullName evidence="5">Elongator complex protein 5</fullName>
    </recommendedName>
</protein>
<keyword evidence="6" id="KW-0963">Cytoplasm</keyword>
<evidence type="ECO:0000256" key="8">
    <source>
        <dbReference type="ARBA" id="ARBA00023242"/>
    </source>
</evidence>
<evidence type="ECO:0000256" key="1">
    <source>
        <dbReference type="ARBA" id="ARBA00004123"/>
    </source>
</evidence>
<dbReference type="EMBL" id="UZAD01013164">
    <property type="protein sequence ID" value="VDN90928.1"/>
    <property type="molecule type" value="Genomic_DNA"/>
</dbReference>
<name>A0A0N4TMU3_BRUPA</name>
<evidence type="ECO:0000256" key="3">
    <source>
        <dbReference type="ARBA" id="ARBA00005043"/>
    </source>
</evidence>
<evidence type="ECO:0000313" key="10">
    <source>
        <dbReference type="Proteomes" id="UP000278627"/>
    </source>
</evidence>
<sequence>MDDIRWKSLVVVKDTLQCSAEKIWASLMYDAIERNKGRILVYLFTSCKNTLIKRYPFMLRCTLIEEIDSFANIFCKIIALLKNAEGTIVFFDSVDIISLDSSFDRVIVLLKGISKYATVIARMHDECISAQNWERLSSIAHTTYSLELRDLITPLCTIVSYKTDGKRIVKVGTVYIDNTFHLFFKQYKAQDTNRPAKRDGNLPVPKSSFNVGLHLKKSELEARDHVFLPYEAAQKEEGIKSDYLPVRKLVRLRVRESRKIRAGGRIIYTPDEADDFDESDPDDDLEI</sequence>
<dbReference type="GO" id="GO:0005634">
    <property type="term" value="C:nucleus"/>
    <property type="evidence" value="ECO:0007669"/>
    <property type="project" value="UniProtKB-SubCell"/>
</dbReference>
<evidence type="ECO:0000256" key="7">
    <source>
        <dbReference type="ARBA" id="ARBA00022694"/>
    </source>
</evidence>
<dbReference type="Proteomes" id="UP000278627">
    <property type="component" value="Unassembled WGS sequence"/>
</dbReference>
<dbReference type="GO" id="GO:0002098">
    <property type="term" value="P:tRNA wobble uridine modification"/>
    <property type="evidence" value="ECO:0007669"/>
    <property type="project" value="InterPro"/>
</dbReference>
<dbReference type="AlphaFoldDB" id="A0A0N4TMU3"/>
<comment type="subcellular location">
    <subcellularLocation>
        <location evidence="2">Cytoplasm</location>
    </subcellularLocation>
    <subcellularLocation>
        <location evidence="1">Nucleus</location>
    </subcellularLocation>
</comment>
<evidence type="ECO:0000256" key="6">
    <source>
        <dbReference type="ARBA" id="ARBA00022490"/>
    </source>
</evidence>
<comment type="pathway">
    <text evidence="3">tRNA modification; 5-methoxycarbonylmethyl-2-thiouridine-tRNA biosynthesis.</text>
</comment>
<dbReference type="GO" id="GO:0005829">
    <property type="term" value="C:cytosol"/>
    <property type="evidence" value="ECO:0007669"/>
    <property type="project" value="TreeGrafter"/>
</dbReference>
<accession>A0A0N4TMU3</accession>
<dbReference type="UniPathway" id="UPA00988"/>
<dbReference type="WBParaSite" id="BPAG_0000978001-mRNA-1">
    <property type="protein sequence ID" value="BPAG_0000978001-mRNA-1"/>
    <property type="gene ID" value="BPAG_0000978001"/>
</dbReference>
<evidence type="ECO:0000256" key="4">
    <source>
        <dbReference type="ARBA" id="ARBA00009567"/>
    </source>
</evidence>
<dbReference type="STRING" id="6280.A0A0N4TMU3"/>
<reference evidence="9 10" key="2">
    <citation type="submission" date="2018-11" db="EMBL/GenBank/DDBJ databases">
        <authorList>
            <consortium name="Pathogen Informatics"/>
        </authorList>
    </citation>
    <scope>NUCLEOTIDE SEQUENCE [LARGE SCALE GENOMIC DNA]</scope>
</reference>
<keyword evidence="7" id="KW-0819">tRNA processing</keyword>
<dbReference type="InterPro" id="IPR019519">
    <property type="entry name" value="Elp5"/>
</dbReference>
<dbReference type="PANTHER" id="PTHR15641">
    <property type="entry name" value="ELONGATOR COMPLEX PROTEIN 5"/>
    <property type="match status" value="1"/>
</dbReference>
<gene>
    <name evidence="9" type="ORF">BPAG_LOCUS9742</name>
</gene>
<dbReference type="GO" id="GO:0000049">
    <property type="term" value="F:tRNA binding"/>
    <property type="evidence" value="ECO:0007669"/>
    <property type="project" value="TreeGrafter"/>
</dbReference>
<evidence type="ECO:0000313" key="11">
    <source>
        <dbReference type="WBParaSite" id="BPAG_0000978001-mRNA-1"/>
    </source>
</evidence>
<comment type="similarity">
    <text evidence="4">Belongs to the ELP5 family.</text>
</comment>
<keyword evidence="8" id="KW-0539">Nucleus</keyword>
<dbReference type="GO" id="GO:0033588">
    <property type="term" value="C:elongator holoenzyme complex"/>
    <property type="evidence" value="ECO:0007669"/>
    <property type="project" value="InterPro"/>
</dbReference>
<evidence type="ECO:0000256" key="2">
    <source>
        <dbReference type="ARBA" id="ARBA00004496"/>
    </source>
</evidence>
<evidence type="ECO:0000256" key="5">
    <source>
        <dbReference type="ARBA" id="ARBA00020264"/>
    </source>
</evidence>
<keyword evidence="10" id="KW-1185">Reference proteome</keyword>
<proteinExistence type="inferred from homology"/>
<reference evidence="11" key="1">
    <citation type="submission" date="2017-02" db="UniProtKB">
        <authorList>
            <consortium name="WormBaseParasite"/>
        </authorList>
    </citation>
    <scope>IDENTIFICATION</scope>
</reference>
<evidence type="ECO:0000313" key="9">
    <source>
        <dbReference type="EMBL" id="VDN90928.1"/>
    </source>
</evidence>
<dbReference type="PANTHER" id="PTHR15641:SF1">
    <property type="entry name" value="ELONGATOR COMPLEX PROTEIN 5"/>
    <property type="match status" value="1"/>
</dbReference>